<name>A0A931CC60_9ACTN</name>
<dbReference type="PROSITE" id="PS50932">
    <property type="entry name" value="HTH_LACI_2"/>
    <property type="match status" value="1"/>
</dbReference>
<dbReference type="Proteomes" id="UP000598146">
    <property type="component" value="Unassembled WGS sequence"/>
</dbReference>
<gene>
    <name evidence="5" type="ORF">I4J89_24690</name>
</gene>
<sequence length="336" mass="36317">MNDVAKVARVSLKTVSRVVNGEPNVSPVLVAQVRSAIDALHYRPDIGASTLRRSDRRTGLIGLLLEDVGNPFSSALHRAVEDEARAHGVHVLTGSLDEDPRRERELARAFTMRRADGLIIAPVGADQSYLNTEIQADTPVVFVDRPANGVPADTVLATSVAGATEATRHLIAHGHRRIACLGDYTRISTARDRQRGYLAALREAGIASDPTLIIPDLHTTTLADRAVTELFHRTRPPTALFTSQNLITIGAVRALRRLGLHHTVALVGFDDFPLADLVEPAVTVIAQDPAAIGRTAAQALFRRIDGDTSAPGEHWIPTTLIRRGSGELPPPLHRDE</sequence>
<comment type="caution">
    <text evidence="5">The sequence shown here is derived from an EMBL/GenBank/DDBJ whole genome shotgun (WGS) entry which is preliminary data.</text>
</comment>
<keyword evidence="6" id="KW-1185">Reference proteome</keyword>
<evidence type="ECO:0000313" key="5">
    <source>
        <dbReference type="EMBL" id="MBG0564651.1"/>
    </source>
</evidence>
<proteinExistence type="predicted"/>
<dbReference type="Pfam" id="PF13377">
    <property type="entry name" value="Peripla_BP_3"/>
    <property type="match status" value="1"/>
</dbReference>
<keyword evidence="1" id="KW-0805">Transcription regulation</keyword>
<evidence type="ECO:0000313" key="6">
    <source>
        <dbReference type="Proteomes" id="UP000598146"/>
    </source>
</evidence>
<evidence type="ECO:0000259" key="4">
    <source>
        <dbReference type="PROSITE" id="PS50932"/>
    </source>
</evidence>
<dbReference type="PROSITE" id="PS00356">
    <property type="entry name" value="HTH_LACI_1"/>
    <property type="match status" value="1"/>
</dbReference>
<keyword evidence="3" id="KW-0804">Transcription</keyword>
<dbReference type="CDD" id="cd01392">
    <property type="entry name" value="HTH_LacI"/>
    <property type="match status" value="1"/>
</dbReference>
<dbReference type="GO" id="GO:0000976">
    <property type="term" value="F:transcription cis-regulatory region binding"/>
    <property type="evidence" value="ECO:0007669"/>
    <property type="project" value="TreeGrafter"/>
</dbReference>
<dbReference type="GO" id="GO:0003700">
    <property type="term" value="F:DNA-binding transcription factor activity"/>
    <property type="evidence" value="ECO:0007669"/>
    <property type="project" value="TreeGrafter"/>
</dbReference>
<dbReference type="Gene3D" id="3.40.50.2300">
    <property type="match status" value="2"/>
</dbReference>
<dbReference type="PANTHER" id="PTHR30146:SF109">
    <property type="entry name" value="HTH-TYPE TRANSCRIPTIONAL REGULATOR GALS"/>
    <property type="match status" value="1"/>
</dbReference>
<evidence type="ECO:0000256" key="1">
    <source>
        <dbReference type="ARBA" id="ARBA00023015"/>
    </source>
</evidence>
<dbReference type="AlphaFoldDB" id="A0A931CC60"/>
<dbReference type="InterPro" id="IPR028082">
    <property type="entry name" value="Peripla_BP_I"/>
</dbReference>
<dbReference type="Pfam" id="PF00356">
    <property type="entry name" value="LacI"/>
    <property type="match status" value="1"/>
</dbReference>
<dbReference type="InterPro" id="IPR010982">
    <property type="entry name" value="Lambda_DNA-bd_dom_sf"/>
</dbReference>
<dbReference type="InterPro" id="IPR000843">
    <property type="entry name" value="HTH_LacI"/>
</dbReference>
<organism evidence="5 6">
    <name type="scientific">Actinoplanes aureus</name>
    <dbReference type="NCBI Taxonomy" id="2792083"/>
    <lineage>
        <taxon>Bacteria</taxon>
        <taxon>Bacillati</taxon>
        <taxon>Actinomycetota</taxon>
        <taxon>Actinomycetes</taxon>
        <taxon>Micromonosporales</taxon>
        <taxon>Micromonosporaceae</taxon>
        <taxon>Actinoplanes</taxon>
    </lineage>
</organism>
<reference evidence="5" key="1">
    <citation type="submission" date="2020-11" db="EMBL/GenBank/DDBJ databases">
        <title>Isolation and identification of active actinomycetes.</title>
        <authorList>
            <person name="Sun X."/>
        </authorList>
    </citation>
    <scope>NUCLEOTIDE SEQUENCE</scope>
    <source>
        <strain evidence="5">NEAU-A11</strain>
    </source>
</reference>
<evidence type="ECO:0000256" key="2">
    <source>
        <dbReference type="ARBA" id="ARBA00023125"/>
    </source>
</evidence>
<dbReference type="PANTHER" id="PTHR30146">
    <property type="entry name" value="LACI-RELATED TRANSCRIPTIONAL REPRESSOR"/>
    <property type="match status" value="1"/>
</dbReference>
<protein>
    <submittedName>
        <fullName evidence="5">LacI family DNA-binding transcriptional regulator</fullName>
    </submittedName>
</protein>
<keyword evidence="2 5" id="KW-0238">DNA-binding</keyword>
<dbReference type="Gene3D" id="1.10.260.40">
    <property type="entry name" value="lambda repressor-like DNA-binding domains"/>
    <property type="match status" value="1"/>
</dbReference>
<accession>A0A931CC60</accession>
<feature type="domain" description="HTH lacI-type" evidence="4">
    <location>
        <begin position="1"/>
        <end position="53"/>
    </location>
</feature>
<dbReference type="EMBL" id="JADQTO010000012">
    <property type="protein sequence ID" value="MBG0564651.1"/>
    <property type="molecule type" value="Genomic_DNA"/>
</dbReference>
<dbReference type="InterPro" id="IPR046335">
    <property type="entry name" value="LacI/GalR-like_sensor"/>
</dbReference>
<dbReference type="SMART" id="SM00354">
    <property type="entry name" value="HTH_LACI"/>
    <property type="match status" value="1"/>
</dbReference>
<dbReference type="SUPFAM" id="SSF47413">
    <property type="entry name" value="lambda repressor-like DNA-binding domains"/>
    <property type="match status" value="1"/>
</dbReference>
<evidence type="ECO:0000256" key="3">
    <source>
        <dbReference type="ARBA" id="ARBA00023163"/>
    </source>
</evidence>
<dbReference type="SUPFAM" id="SSF53822">
    <property type="entry name" value="Periplasmic binding protein-like I"/>
    <property type="match status" value="1"/>
</dbReference>
<dbReference type="CDD" id="cd06267">
    <property type="entry name" value="PBP1_LacI_sugar_binding-like"/>
    <property type="match status" value="1"/>
</dbReference>